<dbReference type="Proteomes" id="UP001155057">
    <property type="component" value="Unassembled WGS sequence"/>
</dbReference>
<comment type="caution">
    <text evidence="4">The sequence shown here is derived from an EMBL/GenBank/DDBJ whole genome shotgun (WGS) entry which is preliminary data.</text>
</comment>
<sequence>MSSNEQHAKGGMGNNTPTDGTANGQGDLPSKEKDLQHLKQEVDEKVDLLEEKLDKMEGMIDRMEALRRELEICENTLEKLFDNQATKTKEDVTEIVEAGKDELTGLTEDLLKPHRAVYFAIEDHLKEAAEEVENLTEKQEERFEDVARASAELKTASEGVEARSEELKNEIEAVRGMRKDLKVEVDKARTTAEILREVAVEEDIERLSEIAEWGIDRMVRRGMEVREEMLEGVENLMAEILNRLDERRKRVSQSLDSGQRFMKQILSEQEAVRVGVEEAEQRIDNEIKELVRETKAITGRRAVLIGAMVFVGMVLAQVFMQLVGLV</sequence>
<keyword evidence="4" id="KW-0269">Exonuclease</keyword>
<feature type="region of interest" description="Disordered" evidence="2">
    <location>
        <begin position="1"/>
        <end position="36"/>
    </location>
</feature>
<organism evidence="4 5">
    <name type="scientific">Salinibacter ruber</name>
    <dbReference type="NCBI Taxonomy" id="146919"/>
    <lineage>
        <taxon>Bacteria</taxon>
        <taxon>Pseudomonadati</taxon>
        <taxon>Rhodothermota</taxon>
        <taxon>Rhodothermia</taxon>
        <taxon>Rhodothermales</taxon>
        <taxon>Salinibacteraceae</taxon>
        <taxon>Salinibacter</taxon>
    </lineage>
</organism>
<keyword evidence="1" id="KW-0175">Coiled coil</keyword>
<dbReference type="GO" id="GO:0004527">
    <property type="term" value="F:exonuclease activity"/>
    <property type="evidence" value="ECO:0007669"/>
    <property type="project" value="UniProtKB-KW"/>
</dbReference>
<evidence type="ECO:0000256" key="3">
    <source>
        <dbReference type="SAM" id="Phobius"/>
    </source>
</evidence>
<evidence type="ECO:0000256" key="2">
    <source>
        <dbReference type="SAM" id="MobiDB-lite"/>
    </source>
</evidence>
<keyword evidence="4" id="KW-0540">Nuclease</keyword>
<keyword evidence="3" id="KW-0472">Membrane</keyword>
<dbReference type="Gene3D" id="1.10.287.1490">
    <property type="match status" value="1"/>
</dbReference>
<dbReference type="AlphaFoldDB" id="A0A9X2Q4A0"/>
<keyword evidence="4" id="KW-0378">Hydrolase</keyword>
<feature type="transmembrane region" description="Helical" evidence="3">
    <location>
        <begin position="302"/>
        <end position="323"/>
    </location>
</feature>
<evidence type="ECO:0000313" key="5">
    <source>
        <dbReference type="Proteomes" id="UP001155057"/>
    </source>
</evidence>
<proteinExistence type="predicted"/>
<reference evidence="4" key="1">
    <citation type="submission" date="2022-08" db="EMBL/GenBank/DDBJ databases">
        <title>Genomic Encyclopedia of Type Strains, Phase V (KMG-V): Genome sequencing to study the core and pangenomes of soil and plant-associated prokaryotes.</title>
        <authorList>
            <person name="Whitman W."/>
        </authorList>
    </citation>
    <scope>NUCLEOTIDE SEQUENCE</scope>
    <source>
        <strain evidence="4">SP3049</strain>
    </source>
</reference>
<feature type="compositionally biased region" description="Polar residues" evidence="2">
    <location>
        <begin position="14"/>
        <end position="24"/>
    </location>
</feature>
<dbReference type="RefSeq" id="WP_259123721.1">
    <property type="nucleotide sequence ID" value="NZ_JANTZO010000005.1"/>
</dbReference>
<feature type="coiled-coil region" evidence="1">
    <location>
        <begin position="118"/>
        <end position="198"/>
    </location>
</feature>
<keyword evidence="3" id="KW-1133">Transmembrane helix</keyword>
<gene>
    <name evidence="4" type="ORF">GGP61_001434</name>
</gene>
<protein>
    <submittedName>
        <fullName evidence="4">DNA repair exonuclease SbcCD ATPase subunit</fullName>
    </submittedName>
</protein>
<name>A0A9X2Q4A0_9BACT</name>
<accession>A0A9X2Q4A0</accession>
<evidence type="ECO:0000313" key="4">
    <source>
        <dbReference type="EMBL" id="MCS3709830.1"/>
    </source>
</evidence>
<evidence type="ECO:0000256" key="1">
    <source>
        <dbReference type="SAM" id="Coils"/>
    </source>
</evidence>
<dbReference type="EMBL" id="JANUAE010000004">
    <property type="protein sequence ID" value="MCS3709830.1"/>
    <property type="molecule type" value="Genomic_DNA"/>
</dbReference>
<keyword evidence="3" id="KW-0812">Transmembrane</keyword>